<dbReference type="InterPro" id="IPR014729">
    <property type="entry name" value="Rossmann-like_a/b/a_fold"/>
</dbReference>
<evidence type="ECO:0000313" key="4">
    <source>
        <dbReference type="Proteomes" id="UP000268007"/>
    </source>
</evidence>
<dbReference type="OrthoDB" id="9788959at2"/>
<dbReference type="PRINTS" id="PR01438">
    <property type="entry name" value="UNVRSLSTRESS"/>
</dbReference>
<comment type="caution">
    <text evidence="3">The sequence shown here is derived from an EMBL/GenBank/DDBJ whole genome shotgun (WGS) entry which is preliminary data.</text>
</comment>
<feature type="domain" description="UspA" evidence="2">
    <location>
        <begin position="1"/>
        <end position="147"/>
    </location>
</feature>
<protein>
    <submittedName>
        <fullName evidence="3">Nucleotide-binding universal stress UspA family protein</fullName>
    </submittedName>
</protein>
<dbReference type="AlphaFoldDB" id="A0A495J862"/>
<organism evidence="3 4">
    <name type="scientific">Mucilaginibacter gracilis</name>
    <dbReference type="NCBI Taxonomy" id="423350"/>
    <lineage>
        <taxon>Bacteria</taxon>
        <taxon>Pseudomonadati</taxon>
        <taxon>Bacteroidota</taxon>
        <taxon>Sphingobacteriia</taxon>
        <taxon>Sphingobacteriales</taxon>
        <taxon>Sphingobacteriaceae</taxon>
        <taxon>Mucilaginibacter</taxon>
    </lineage>
</organism>
<dbReference type="PANTHER" id="PTHR46268">
    <property type="entry name" value="STRESS RESPONSE PROTEIN NHAX"/>
    <property type="match status" value="1"/>
</dbReference>
<sequence length="286" mass="31962">MKTILFPTDFSKNAIHAVKYGYYLARQIKADIVLFNAVIIPAEAPQAGLVVWPMEESDILLKDSTSELVKLKSSIEKSRDQSGFLPSVRCLNQTGILTAVVNEVISGEKIDLVVIGTHGSSGITTLLLGNHIRNMIDSVTRPLLLIPPAAKLSPVKKIAFATDFKNPEGDILSISVLAELATPLNAEIILTHIYEEEDKKPEFQQWIKRFVKELPEKVHFSNIKYKMYKSNGAQSGLEWLCNNGRVDMLAMVHRSHNFIDSLFRGSETQKMAHQIPIPLLVFPDRT</sequence>
<gene>
    <name evidence="3" type="ORF">BDD43_4963</name>
</gene>
<name>A0A495J862_9SPHI</name>
<dbReference type="InterPro" id="IPR006015">
    <property type="entry name" value="Universal_stress_UspA"/>
</dbReference>
<dbReference type="Gene3D" id="3.40.50.620">
    <property type="entry name" value="HUPs"/>
    <property type="match status" value="2"/>
</dbReference>
<reference evidence="3 4" key="1">
    <citation type="submission" date="2018-10" db="EMBL/GenBank/DDBJ databases">
        <title>Genomic Encyclopedia of Archaeal and Bacterial Type Strains, Phase II (KMG-II): from individual species to whole genera.</title>
        <authorList>
            <person name="Goeker M."/>
        </authorList>
    </citation>
    <scope>NUCLEOTIDE SEQUENCE [LARGE SCALE GENOMIC DNA]</scope>
    <source>
        <strain evidence="3 4">DSM 18602</strain>
    </source>
</reference>
<accession>A0A495J862</accession>
<dbReference type="InterPro" id="IPR006016">
    <property type="entry name" value="UspA"/>
</dbReference>
<comment type="similarity">
    <text evidence="1">Belongs to the universal stress protein A family.</text>
</comment>
<dbReference type="PANTHER" id="PTHR46268:SF22">
    <property type="entry name" value="SENSOR PROTEIN KDPD-RELATED"/>
    <property type="match status" value="1"/>
</dbReference>
<dbReference type="CDD" id="cd00293">
    <property type="entry name" value="USP-like"/>
    <property type="match status" value="1"/>
</dbReference>
<dbReference type="RefSeq" id="WP_121200524.1">
    <property type="nucleotide sequence ID" value="NZ_RBKU01000001.1"/>
</dbReference>
<proteinExistence type="inferred from homology"/>
<dbReference type="SUPFAM" id="SSF52402">
    <property type="entry name" value="Adenine nucleotide alpha hydrolases-like"/>
    <property type="match status" value="2"/>
</dbReference>
<dbReference type="Proteomes" id="UP000268007">
    <property type="component" value="Unassembled WGS sequence"/>
</dbReference>
<keyword evidence="4" id="KW-1185">Reference proteome</keyword>
<evidence type="ECO:0000259" key="2">
    <source>
        <dbReference type="Pfam" id="PF00582"/>
    </source>
</evidence>
<dbReference type="EMBL" id="RBKU01000001">
    <property type="protein sequence ID" value="RKR84712.1"/>
    <property type="molecule type" value="Genomic_DNA"/>
</dbReference>
<dbReference type="Pfam" id="PF00582">
    <property type="entry name" value="Usp"/>
    <property type="match status" value="1"/>
</dbReference>
<evidence type="ECO:0000313" key="3">
    <source>
        <dbReference type="EMBL" id="RKR84712.1"/>
    </source>
</evidence>
<evidence type="ECO:0000256" key="1">
    <source>
        <dbReference type="ARBA" id="ARBA00008791"/>
    </source>
</evidence>